<dbReference type="GO" id="GO:0019877">
    <property type="term" value="P:diaminopimelate biosynthetic process"/>
    <property type="evidence" value="ECO:0007669"/>
    <property type="project" value="UniProtKB-ARBA"/>
</dbReference>
<dbReference type="GO" id="GO:0004046">
    <property type="term" value="F:aminoacylase activity"/>
    <property type="evidence" value="ECO:0007669"/>
    <property type="project" value="UniProtKB-EC"/>
</dbReference>
<keyword evidence="2" id="KW-0479">Metal-binding</keyword>
<feature type="binding site" evidence="2">
    <location>
        <position position="362"/>
    </location>
    <ligand>
        <name>Mn(2+)</name>
        <dbReference type="ChEBI" id="CHEBI:29035"/>
        <label>2</label>
    </ligand>
</feature>
<comment type="caution">
    <text evidence="4">The sequence shown here is derived from an EMBL/GenBank/DDBJ whole genome shotgun (WGS) entry which is preliminary data.</text>
</comment>
<dbReference type="FunFam" id="3.30.70.360:FF:000001">
    <property type="entry name" value="N-acetyldiaminopimelate deacetylase"/>
    <property type="match status" value="1"/>
</dbReference>
<dbReference type="GO" id="GO:0050118">
    <property type="term" value="F:N-acetyldiaminopimelate deacetylase activity"/>
    <property type="evidence" value="ECO:0007669"/>
    <property type="project" value="UniProtKB-ARBA"/>
</dbReference>
<dbReference type="Pfam" id="PF01546">
    <property type="entry name" value="Peptidase_M20"/>
    <property type="match status" value="1"/>
</dbReference>
<dbReference type="AlphaFoldDB" id="D2Z759"/>
<evidence type="ECO:0000313" key="5">
    <source>
        <dbReference type="Proteomes" id="UP000006427"/>
    </source>
</evidence>
<organism evidence="4 5">
    <name type="scientific">Dethiosulfovibrio peptidovorans DSM 11002</name>
    <dbReference type="NCBI Taxonomy" id="469381"/>
    <lineage>
        <taxon>Bacteria</taxon>
        <taxon>Thermotogati</taxon>
        <taxon>Synergistota</taxon>
        <taxon>Synergistia</taxon>
        <taxon>Synergistales</taxon>
        <taxon>Dethiosulfovibrionaceae</taxon>
        <taxon>Dethiosulfovibrio</taxon>
    </lineage>
</organism>
<dbReference type="OrthoDB" id="9776731at2"/>
<keyword evidence="2" id="KW-0464">Manganese</keyword>
<feature type="binding site" evidence="2">
    <location>
        <position position="162"/>
    </location>
    <ligand>
        <name>Mn(2+)</name>
        <dbReference type="ChEBI" id="CHEBI:29035"/>
        <label>2</label>
    </ligand>
</feature>
<dbReference type="Pfam" id="PF07687">
    <property type="entry name" value="M20_dimer"/>
    <property type="match status" value="1"/>
</dbReference>
<dbReference type="InterPro" id="IPR002933">
    <property type="entry name" value="Peptidase_M20"/>
</dbReference>
<proteinExistence type="predicted"/>
<protein>
    <submittedName>
        <fullName evidence="4">Amidohydrolase</fullName>
        <ecNumber evidence="4">3.5.1.14</ecNumber>
    </submittedName>
</protein>
<comment type="cofactor">
    <cofactor evidence="2">
        <name>Mn(2+)</name>
        <dbReference type="ChEBI" id="CHEBI:29035"/>
    </cofactor>
    <text evidence="2">The Mn(2+) ion enhances activity.</text>
</comment>
<dbReference type="NCBIfam" id="TIGR01891">
    <property type="entry name" value="amidohydrolases"/>
    <property type="match status" value="1"/>
</dbReference>
<dbReference type="InterPro" id="IPR036264">
    <property type="entry name" value="Bact_exopeptidase_dim_dom"/>
</dbReference>
<feature type="domain" description="Peptidase M20 dimerisation" evidence="3">
    <location>
        <begin position="186"/>
        <end position="276"/>
    </location>
</feature>
<dbReference type="CDD" id="cd03886">
    <property type="entry name" value="M20_Acy1"/>
    <property type="match status" value="1"/>
</dbReference>
<dbReference type="SUPFAM" id="SSF55031">
    <property type="entry name" value="Bacterial exopeptidase dimerisation domain"/>
    <property type="match status" value="1"/>
</dbReference>
<dbReference type="PANTHER" id="PTHR11014:SF63">
    <property type="entry name" value="METALLOPEPTIDASE, PUTATIVE (AFU_ORTHOLOGUE AFUA_6G09600)-RELATED"/>
    <property type="match status" value="1"/>
</dbReference>
<dbReference type="GO" id="GO:0046872">
    <property type="term" value="F:metal ion binding"/>
    <property type="evidence" value="ECO:0007669"/>
    <property type="project" value="UniProtKB-KW"/>
</dbReference>
<feature type="binding site" evidence="2">
    <location>
        <position position="100"/>
    </location>
    <ligand>
        <name>Mn(2+)</name>
        <dbReference type="ChEBI" id="CHEBI:29035"/>
        <label>2</label>
    </ligand>
</feature>
<evidence type="ECO:0000259" key="3">
    <source>
        <dbReference type="Pfam" id="PF07687"/>
    </source>
</evidence>
<evidence type="ECO:0000256" key="2">
    <source>
        <dbReference type="PIRSR" id="PIRSR005962-1"/>
    </source>
</evidence>
<dbReference type="EC" id="3.5.1.14" evidence="4"/>
<feature type="binding site" evidence="2">
    <location>
        <position position="102"/>
    </location>
    <ligand>
        <name>Mn(2+)</name>
        <dbReference type="ChEBI" id="CHEBI:29035"/>
        <label>2</label>
    </ligand>
</feature>
<dbReference type="eggNOG" id="COG1473">
    <property type="taxonomic scope" value="Bacteria"/>
</dbReference>
<dbReference type="Gene3D" id="3.40.630.10">
    <property type="entry name" value="Zn peptidases"/>
    <property type="match status" value="1"/>
</dbReference>
<gene>
    <name evidence="4" type="ORF">Dpep_1280</name>
</gene>
<sequence>MDTMIQARELSGWLTDLRREIHLRPGLDFDLEETALLVERELEKMGIPFRRHAGTGIAGRIEGNSKGPTVLLRADMDGLPVKELTGRPYSSEIPGVMHACGHDGHTACLLGAAKLLNSAKGSLEGDILLVFQPAEETSGGAKPMIDDGLLDSGRPLAALGLHVNPNLKVGTVGINPGKTMAASDMFDLAIRGEGCHGAEPHRGVDAVAIACQTVTALQQIVSRRTDPVESAVLTVGSIHGGNGRNVVASEVRLEGIIRTVDRDLRKKLREETAKMAVELPQAMGGEADITFVQGYPPLINDRRVCSAVSLSARSILGDGSVIPMDNPSMGVDDFAYFAELCPSCYFMLGVGNGGKGISAPLHSPYFDLDESALPIGAAILAKSAATLLKEGLTDRMP</sequence>
<accession>D2Z759</accession>
<dbReference type="Gene3D" id="3.30.70.360">
    <property type="match status" value="1"/>
</dbReference>
<dbReference type="EMBL" id="ABTR02000001">
    <property type="protein sequence ID" value="EFC91306.1"/>
    <property type="molecule type" value="Genomic_DNA"/>
</dbReference>
<evidence type="ECO:0000313" key="4">
    <source>
        <dbReference type="EMBL" id="EFC91306.1"/>
    </source>
</evidence>
<dbReference type="InterPro" id="IPR017439">
    <property type="entry name" value="Amidohydrolase"/>
</dbReference>
<feature type="binding site" evidence="2">
    <location>
        <position position="136"/>
    </location>
    <ligand>
        <name>Mn(2+)</name>
        <dbReference type="ChEBI" id="CHEBI:29035"/>
        <label>2</label>
    </ligand>
</feature>
<dbReference type="PaxDb" id="469381-Dpep_1280"/>
<evidence type="ECO:0000256" key="1">
    <source>
        <dbReference type="ARBA" id="ARBA00022801"/>
    </source>
</evidence>
<keyword evidence="5" id="KW-1185">Reference proteome</keyword>
<keyword evidence="1 4" id="KW-0378">Hydrolase</keyword>
<dbReference type="Proteomes" id="UP000006427">
    <property type="component" value="Unassembled WGS sequence"/>
</dbReference>
<name>D2Z759_9BACT</name>
<dbReference type="RefSeq" id="WP_005660619.1">
    <property type="nucleotide sequence ID" value="NZ_ABTR02000001.1"/>
</dbReference>
<reference evidence="4 5" key="1">
    <citation type="journal article" date="2010" name="Stand. Genomic Sci.">
        <title>Permanent draft genome sequence of Dethiosulfovibrio peptidovorans type strain (SEBR 4207).</title>
        <authorList>
            <person name="Labutti K."/>
            <person name="Mayilraj S."/>
            <person name="Clum A."/>
            <person name="Lucas S."/>
            <person name="Glavina Del Rio T."/>
            <person name="Nolan M."/>
            <person name="Tice H."/>
            <person name="Cheng J.F."/>
            <person name="Pitluck S."/>
            <person name="Liolios K."/>
            <person name="Ivanova N."/>
            <person name="Mavromatis K."/>
            <person name="Mikhailova N."/>
            <person name="Pati A."/>
            <person name="Goodwin L."/>
            <person name="Chen A."/>
            <person name="Palaniappan K."/>
            <person name="Land M."/>
            <person name="Hauser L."/>
            <person name="Chang Y.J."/>
            <person name="Jeffries C.D."/>
            <person name="Rohde M."/>
            <person name="Spring S."/>
            <person name="Goker M."/>
            <person name="Woyke T."/>
            <person name="Bristow J."/>
            <person name="Eisen J.A."/>
            <person name="Markowitz V."/>
            <person name="Hugenholtz P."/>
            <person name="Kyrpides N.C."/>
            <person name="Klenk H.P."/>
            <person name="Lapidus A."/>
        </authorList>
    </citation>
    <scope>NUCLEOTIDE SEQUENCE [LARGE SCALE GENOMIC DNA]</scope>
    <source>
        <strain evidence="4 5">DSM 11002</strain>
    </source>
</reference>
<dbReference type="InterPro" id="IPR011650">
    <property type="entry name" value="Peptidase_M20_dimer"/>
</dbReference>
<dbReference type="PIRSF" id="PIRSF005962">
    <property type="entry name" value="Pept_M20D_amidohydro"/>
    <property type="match status" value="1"/>
</dbReference>
<dbReference type="PANTHER" id="PTHR11014">
    <property type="entry name" value="PEPTIDASE M20 FAMILY MEMBER"/>
    <property type="match status" value="1"/>
</dbReference>
<dbReference type="SUPFAM" id="SSF53187">
    <property type="entry name" value="Zn-dependent exopeptidases"/>
    <property type="match status" value="1"/>
</dbReference>